<evidence type="ECO:0000256" key="1">
    <source>
        <dbReference type="SAM" id="MobiDB-lite"/>
    </source>
</evidence>
<reference evidence="2 3" key="1">
    <citation type="submission" date="2019-03" db="EMBL/GenBank/DDBJ databases">
        <title>First draft genome of Liparis tanakae, snailfish: a comprehensive survey of snailfish specific genes.</title>
        <authorList>
            <person name="Kim W."/>
            <person name="Song I."/>
            <person name="Jeong J.-H."/>
            <person name="Kim D."/>
            <person name="Kim S."/>
            <person name="Ryu S."/>
            <person name="Song J.Y."/>
            <person name="Lee S.K."/>
        </authorList>
    </citation>
    <scope>NUCLEOTIDE SEQUENCE [LARGE SCALE GENOMIC DNA]</scope>
    <source>
        <tissue evidence="2">Muscle</tissue>
    </source>
</reference>
<feature type="compositionally biased region" description="Low complexity" evidence="1">
    <location>
        <begin position="10"/>
        <end position="19"/>
    </location>
</feature>
<dbReference type="AlphaFoldDB" id="A0A4Z2I9E1"/>
<feature type="region of interest" description="Disordered" evidence="1">
    <location>
        <begin position="25"/>
        <end position="44"/>
    </location>
</feature>
<comment type="caution">
    <text evidence="2">The sequence shown here is derived from an EMBL/GenBank/DDBJ whole genome shotgun (WGS) entry which is preliminary data.</text>
</comment>
<proteinExistence type="predicted"/>
<sequence>MEPSAAWLTSSVSSPAFSSTGYSDVIKRGRKSRRSARAKQPMPSSWMHSCQMLPLSRWIAEVGGEEEDGVPNEDGITWREFALGSLTSPVLLKDKYITECLRNTWKPHLLVLPVCLRLLTGSNQVPVVQTGVFLHDRRRHHLQVLPAGRASPSVALQTATLCCHADAGRASDNLIEHHGSLLSVCRGLSVQIQEVVRQQISMRAEKIFPSVK</sequence>
<feature type="compositionally biased region" description="Basic residues" evidence="1">
    <location>
        <begin position="28"/>
        <end position="37"/>
    </location>
</feature>
<protein>
    <submittedName>
        <fullName evidence="2">Uncharacterized protein</fullName>
    </submittedName>
</protein>
<accession>A0A4Z2I9E1</accession>
<keyword evidence="3" id="KW-1185">Reference proteome</keyword>
<evidence type="ECO:0000313" key="3">
    <source>
        <dbReference type="Proteomes" id="UP000314294"/>
    </source>
</evidence>
<name>A0A4Z2I9E1_9TELE</name>
<evidence type="ECO:0000313" key="2">
    <source>
        <dbReference type="EMBL" id="TNN74588.1"/>
    </source>
</evidence>
<organism evidence="2 3">
    <name type="scientific">Liparis tanakae</name>
    <name type="common">Tanaka's snailfish</name>
    <dbReference type="NCBI Taxonomy" id="230148"/>
    <lineage>
        <taxon>Eukaryota</taxon>
        <taxon>Metazoa</taxon>
        <taxon>Chordata</taxon>
        <taxon>Craniata</taxon>
        <taxon>Vertebrata</taxon>
        <taxon>Euteleostomi</taxon>
        <taxon>Actinopterygii</taxon>
        <taxon>Neopterygii</taxon>
        <taxon>Teleostei</taxon>
        <taxon>Neoteleostei</taxon>
        <taxon>Acanthomorphata</taxon>
        <taxon>Eupercaria</taxon>
        <taxon>Perciformes</taxon>
        <taxon>Cottioidei</taxon>
        <taxon>Cottales</taxon>
        <taxon>Liparidae</taxon>
        <taxon>Liparis</taxon>
    </lineage>
</organism>
<dbReference type="Proteomes" id="UP000314294">
    <property type="component" value="Unassembled WGS sequence"/>
</dbReference>
<gene>
    <name evidence="2" type="ORF">EYF80_015135</name>
</gene>
<dbReference type="EMBL" id="SRLO01000112">
    <property type="protein sequence ID" value="TNN74588.1"/>
    <property type="molecule type" value="Genomic_DNA"/>
</dbReference>
<feature type="region of interest" description="Disordered" evidence="1">
    <location>
        <begin position="1"/>
        <end position="20"/>
    </location>
</feature>